<dbReference type="EMBL" id="JARKHS020003829">
    <property type="protein sequence ID" value="KAK8785191.1"/>
    <property type="molecule type" value="Genomic_DNA"/>
</dbReference>
<dbReference type="InterPro" id="IPR013162">
    <property type="entry name" value="CD80_C2-set"/>
</dbReference>
<dbReference type="SUPFAM" id="SSF48726">
    <property type="entry name" value="Immunoglobulin"/>
    <property type="match status" value="1"/>
</dbReference>
<dbReference type="PANTHER" id="PTHR23278">
    <property type="entry name" value="SIDESTEP PROTEIN"/>
    <property type="match status" value="1"/>
</dbReference>
<dbReference type="InterPro" id="IPR013783">
    <property type="entry name" value="Ig-like_fold"/>
</dbReference>
<evidence type="ECO:0000256" key="1">
    <source>
        <dbReference type="ARBA" id="ARBA00023157"/>
    </source>
</evidence>
<protein>
    <recommendedName>
        <fullName evidence="2">Ig-like domain-containing protein</fullName>
    </recommendedName>
</protein>
<reference evidence="3 4" key="1">
    <citation type="journal article" date="2023" name="Arcadia Sci">
        <title>De novo assembly of a long-read Amblyomma americanum tick genome.</title>
        <authorList>
            <person name="Chou S."/>
            <person name="Poskanzer K.E."/>
            <person name="Rollins M."/>
            <person name="Thuy-Boun P.S."/>
        </authorList>
    </citation>
    <scope>NUCLEOTIDE SEQUENCE [LARGE SCALE GENOMIC DNA]</scope>
    <source>
        <strain evidence="3">F_SG_1</strain>
        <tissue evidence="3">Salivary glands</tissue>
    </source>
</reference>
<dbReference type="PROSITE" id="PS50835">
    <property type="entry name" value="IG_LIKE"/>
    <property type="match status" value="1"/>
</dbReference>
<dbReference type="PANTHER" id="PTHR23278:SF19">
    <property type="entry name" value="OBSCURIN"/>
    <property type="match status" value="1"/>
</dbReference>
<name>A0AAQ4FEQ2_AMBAM</name>
<organism evidence="3 4">
    <name type="scientific">Amblyomma americanum</name>
    <name type="common">Lone star tick</name>
    <dbReference type="NCBI Taxonomy" id="6943"/>
    <lineage>
        <taxon>Eukaryota</taxon>
        <taxon>Metazoa</taxon>
        <taxon>Ecdysozoa</taxon>
        <taxon>Arthropoda</taxon>
        <taxon>Chelicerata</taxon>
        <taxon>Arachnida</taxon>
        <taxon>Acari</taxon>
        <taxon>Parasitiformes</taxon>
        <taxon>Ixodida</taxon>
        <taxon>Ixodoidea</taxon>
        <taxon>Ixodidae</taxon>
        <taxon>Amblyomminae</taxon>
        <taxon>Amblyomma</taxon>
    </lineage>
</organism>
<dbReference type="InterPro" id="IPR036179">
    <property type="entry name" value="Ig-like_dom_sf"/>
</dbReference>
<keyword evidence="1" id="KW-1015">Disulfide bond</keyword>
<dbReference type="Gene3D" id="2.60.40.10">
    <property type="entry name" value="Immunoglobulins"/>
    <property type="match status" value="1"/>
</dbReference>
<proteinExistence type="predicted"/>
<feature type="domain" description="Ig-like" evidence="2">
    <location>
        <begin position="31"/>
        <end position="124"/>
    </location>
</feature>
<dbReference type="Pfam" id="PF08205">
    <property type="entry name" value="C2-set_2"/>
    <property type="match status" value="1"/>
</dbReference>
<keyword evidence="4" id="KW-1185">Reference proteome</keyword>
<evidence type="ECO:0000313" key="3">
    <source>
        <dbReference type="EMBL" id="KAK8785191.1"/>
    </source>
</evidence>
<dbReference type="InterPro" id="IPR007110">
    <property type="entry name" value="Ig-like_dom"/>
</dbReference>
<comment type="caution">
    <text evidence="3">The sequence shown here is derived from an EMBL/GenBank/DDBJ whole genome shotgun (WGS) entry which is preliminary data.</text>
</comment>
<accession>A0AAQ4FEQ2</accession>
<gene>
    <name evidence="3" type="ORF">V5799_008443</name>
</gene>
<dbReference type="Proteomes" id="UP001321473">
    <property type="component" value="Unassembled WGS sequence"/>
</dbReference>
<evidence type="ECO:0000259" key="2">
    <source>
        <dbReference type="PROSITE" id="PS50835"/>
    </source>
</evidence>
<sequence>MKCSCPRRLLSEAPSSPSAHCLSSSGVAVAPVQALLVRRGPLVAGVTAELECVAWGSRPEASLRWSLGGRPLASAFTHWDGRNVSTATVTLRPAPADHGRRLVCAASNPRTPAIPAVQDSRRLDVHSVIVAAMAWKSILQVEENGSIMFTTETFLFGTLRRPA</sequence>
<dbReference type="AlphaFoldDB" id="A0AAQ4FEQ2"/>
<evidence type="ECO:0000313" key="4">
    <source>
        <dbReference type="Proteomes" id="UP001321473"/>
    </source>
</evidence>